<keyword evidence="7" id="KW-0902">Two-component regulatory system</keyword>
<evidence type="ECO:0000256" key="4">
    <source>
        <dbReference type="ARBA" id="ARBA00022553"/>
    </source>
</evidence>
<keyword evidence="9" id="KW-0812">Transmembrane</keyword>
<keyword evidence="4" id="KW-0597">Phosphoprotein</keyword>
<reference evidence="11" key="2">
    <citation type="journal article" date="2021" name="PeerJ">
        <title>Extensive microbial diversity within the chicken gut microbiome revealed by metagenomics and culture.</title>
        <authorList>
            <person name="Gilroy R."/>
            <person name="Ravi A."/>
            <person name="Getino M."/>
            <person name="Pursley I."/>
            <person name="Horton D.L."/>
            <person name="Alikhan N.F."/>
            <person name="Baker D."/>
            <person name="Gharbi K."/>
            <person name="Hall N."/>
            <person name="Watson M."/>
            <person name="Adriaenssens E.M."/>
            <person name="Foster-Nyarko E."/>
            <person name="Jarju S."/>
            <person name="Secka A."/>
            <person name="Antonio M."/>
            <person name="Oren A."/>
            <person name="Chaudhuri R.R."/>
            <person name="La Ragione R."/>
            <person name="Hildebrand F."/>
            <person name="Pallen M.J."/>
        </authorList>
    </citation>
    <scope>NUCLEOTIDE SEQUENCE</scope>
    <source>
        <strain evidence="11">ChiSjej3B21-11622</strain>
    </source>
</reference>
<evidence type="ECO:0000256" key="7">
    <source>
        <dbReference type="ARBA" id="ARBA00023012"/>
    </source>
</evidence>
<evidence type="ECO:0000256" key="3">
    <source>
        <dbReference type="ARBA" id="ARBA00012438"/>
    </source>
</evidence>
<dbReference type="InterPro" id="IPR050736">
    <property type="entry name" value="Sensor_HK_Regulatory"/>
</dbReference>
<evidence type="ECO:0000256" key="8">
    <source>
        <dbReference type="ARBA" id="ARBA00023136"/>
    </source>
</evidence>
<dbReference type="Pfam" id="PF00512">
    <property type="entry name" value="HisKA"/>
    <property type="match status" value="1"/>
</dbReference>
<dbReference type="Gene3D" id="3.30.565.10">
    <property type="entry name" value="Histidine kinase-like ATPase, C-terminal domain"/>
    <property type="match status" value="1"/>
</dbReference>
<dbReference type="GO" id="GO:0000155">
    <property type="term" value="F:phosphorelay sensor kinase activity"/>
    <property type="evidence" value="ECO:0007669"/>
    <property type="project" value="InterPro"/>
</dbReference>
<sequence>MFRKLRKKLTFFCTFATGLILVGLSLVCLFLAERSSLTSRYSQFQGTAGTILNHLETQTVIAHSWLAEICASNQIDIDIQDNQTPLLYEDLNPHSLSADIFDTAVQIARDSYGILEESITSRSKLTSHAEFHLTAGGTAYFASVGLIPKDGGVLKVAILYSTDNLKPVLYFLRISFFAADLVGILLLGIFSWFFTGRMLRPLEENRKKQMQFVASASHELRSPLTVMLSCLSAMEIASRQEAAQFARSIKSEGERMGRLIDDMLTLSNADNANFPVHPKDTELDTLLLSVYEKFEPLAHTRKISLSVSLPGEDLPLCRCDGERISQVLSILLDNALSYTPQGGKVALSLSYTGSRFQLAVRDTGMGIPDEEKSAIFERFYRCDKAHKDKEHFGLGLCIAKEIVRIHKGTIKVFDADGGGACFVLELP</sequence>
<dbReference type="SMART" id="SM00388">
    <property type="entry name" value="HisKA"/>
    <property type="match status" value="1"/>
</dbReference>
<dbReference type="PANTHER" id="PTHR43711">
    <property type="entry name" value="TWO-COMPONENT HISTIDINE KINASE"/>
    <property type="match status" value="1"/>
</dbReference>
<feature type="transmembrane region" description="Helical" evidence="9">
    <location>
        <begin position="9"/>
        <end position="32"/>
    </location>
</feature>
<organism evidence="11 12">
    <name type="scientific">Candidatus Limivivens merdigallinarum</name>
    <dbReference type="NCBI Taxonomy" id="2840859"/>
    <lineage>
        <taxon>Bacteria</taxon>
        <taxon>Bacillati</taxon>
        <taxon>Bacillota</taxon>
        <taxon>Clostridia</taxon>
        <taxon>Lachnospirales</taxon>
        <taxon>Lachnospiraceae</taxon>
        <taxon>Lachnospiraceae incertae sedis</taxon>
        <taxon>Candidatus Limivivens</taxon>
    </lineage>
</organism>
<dbReference type="Pfam" id="PF02518">
    <property type="entry name" value="HATPase_c"/>
    <property type="match status" value="1"/>
</dbReference>
<dbReference type="InterPro" id="IPR036890">
    <property type="entry name" value="HATPase_C_sf"/>
</dbReference>
<dbReference type="SUPFAM" id="SSF47384">
    <property type="entry name" value="Homodimeric domain of signal transducing histidine kinase"/>
    <property type="match status" value="1"/>
</dbReference>
<dbReference type="InterPro" id="IPR005467">
    <property type="entry name" value="His_kinase_dom"/>
</dbReference>
<evidence type="ECO:0000256" key="2">
    <source>
        <dbReference type="ARBA" id="ARBA00004370"/>
    </source>
</evidence>
<evidence type="ECO:0000256" key="6">
    <source>
        <dbReference type="ARBA" id="ARBA00022777"/>
    </source>
</evidence>
<dbReference type="CDD" id="cd00075">
    <property type="entry name" value="HATPase"/>
    <property type="match status" value="1"/>
</dbReference>
<dbReference type="CDD" id="cd00082">
    <property type="entry name" value="HisKA"/>
    <property type="match status" value="1"/>
</dbReference>
<dbReference type="InterPro" id="IPR003661">
    <property type="entry name" value="HisK_dim/P_dom"/>
</dbReference>
<dbReference type="AlphaFoldDB" id="A0A9D1D0T8"/>
<dbReference type="EMBL" id="DVFT01000144">
    <property type="protein sequence ID" value="HIQ96831.1"/>
    <property type="molecule type" value="Genomic_DNA"/>
</dbReference>
<dbReference type="SMART" id="SM00387">
    <property type="entry name" value="HATPase_c"/>
    <property type="match status" value="1"/>
</dbReference>
<accession>A0A9D1D0T8</accession>
<dbReference type="PANTHER" id="PTHR43711:SF1">
    <property type="entry name" value="HISTIDINE KINASE 1"/>
    <property type="match status" value="1"/>
</dbReference>
<dbReference type="PRINTS" id="PR00344">
    <property type="entry name" value="BCTRLSENSOR"/>
</dbReference>
<dbReference type="Gene3D" id="1.10.287.130">
    <property type="match status" value="1"/>
</dbReference>
<keyword evidence="6 11" id="KW-0418">Kinase</keyword>
<dbReference type="InterPro" id="IPR004358">
    <property type="entry name" value="Sig_transdc_His_kin-like_C"/>
</dbReference>
<comment type="catalytic activity">
    <reaction evidence="1">
        <text>ATP + protein L-histidine = ADP + protein N-phospho-L-histidine.</text>
        <dbReference type="EC" id="2.7.13.3"/>
    </reaction>
</comment>
<dbReference type="InterPro" id="IPR036097">
    <property type="entry name" value="HisK_dim/P_sf"/>
</dbReference>
<dbReference type="FunFam" id="1.10.287.130:FF:000001">
    <property type="entry name" value="Two-component sensor histidine kinase"/>
    <property type="match status" value="1"/>
</dbReference>
<dbReference type="FunFam" id="3.30.565.10:FF:000006">
    <property type="entry name" value="Sensor histidine kinase WalK"/>
    <property type="match status" value="1"/>
</dbReference>
<dbReference type="Proteomes" id="UP000886886">
    <property type="component" value="Unassembled WGS sequence"/>
</dbReference>
<protein>
    <recommendedName>
        <fullName evidence="3">histidine kinase</fullName>
        <ecNumber evidence="3">2.7.13.3</ecNumber>
    </recommendedName>
</protein>
<feature type="domain" description="Histidine kinase" evidence="10">
    <location>
        <begin position="215"/>
        <end position="427"/>
    </location>
</feature>
<keyword evidence="9" id="KW-1133">Transmembrane helix</keyword>
<dbReference type="SUPFAM" id="SSF55874">
    <property type="entry name" value="ATPase domain of HSP90 chaperone/DNA topoisomerase II/histidine kinase"/>
    <property type="match status" value="1"/>
</dbReference>
<keyword evidence="5" id="KW-0808">Transferase</keyword>
<dbReference type="GO" id="GO:0016020">
    <property type="term" value="C:membrane"/>
    <property type="evidence" value="ECO:0007669"/>
    <property type="project" value="UniProtKB-SubCell"/>
</dbReference>
<evidence type="ECO:0000259" key="10">
    <source>
        <dbReference type="PROSITE" id="PS50109"/>
    </source>
</evidence>
<reference evidence="11" key="1">
    <citation type="submission" date="2020-10" db="EMBL/GenBank/DDBJ databases">
        <authorList>
            <person name="Gilroy R."/>
        </authorList>
    </citation>
    <scope>NUCLEOTIDE SEQUENCE</scope>
    <source>
        <strain evidence="11">ChiSjej3B21-11622</strain>
    </source>
</reference>
<evidence type="ECO:0000313" key="12">
    <source>
        <dbReference type="Proteomes" id="UP000886886"/>
    </source>
</evidence>
<comment type="caution">
    <text evidence="11">The sequence shown here is derived from an EMBL/GenBank/DDBJ whole genome shotgun (WGS) entry which is preliminary data.</text>
</comment>
<feature type="transmembrane region" description="Helical" evidence="9">
    <location>
        <begin position="170"/>
        <end position="194"/>
    </location>
</feature>
<dbReference type="InterPro" id="IPR003594">
    <property type="entry name" value="HATPase_dom"/>
</dbReference>
<evidence type="ECO:0000256" key="5">
    <source>
        <dbReference type="ARBA" id="ARBA00022679"/>
    </source>
</evidence>
<evidence type="ECO:0000256" key="9">
    <source>
        <dbReference type="SAM" id="Phobius"/>
    </source>
</evidence>
<name>A0A9D1D0T8_9FIRM</name>
<evidence type="ECO:0000256" key="1">
    <source>
        <dbReference type="ARBA" id="ARBA00000085"/>
    </source>
</evidence>
<proteinExistence type="predicted"/>
<comment type="subcellular location">
    <subcellularLocation>
        <location evidence="2">Membrane</location>
    </subcellularLocation>
</comment>
<dbReference type="PROSITE" id="PS50109">
    <property type="entry name" value="HIS_KIN"/>
    <property type="match status" value="1"/>
</dbReference>
<dbReference type="EC" id="2.7.13.3" evidence="3"/>
<keyword evidence="8 9" id="KW-0472">Membrane</keyword>
<evidence type="ECO:0000313" key="11">
    <source>
        <dbReference type="EMBL" id="HIQ96831.1"/>
    </source>
</evidence>
<gene>
    <name evidence="11" type="ORF">IAB26_09735</name>
</gene>